<keyword evidence="2" id="KW-1185">Reference proteome</keyword>
<gene>
    <name evidence="1" type="ORF">Fcan01_26509</name>
</gene>
<dbReference type="EMBL" id="LNIX01000044">
    <property type="protein sequence ID" value="OXA38636.1"/>
    <property type="molecule type" value="Genomic_DNA"/>
</dbReference>
<proteinExistence type="predicted"/>
<dbReference type="AlphaFoldDB" id="A0A226D2Z9"/>
<protein>
    <submittedName>
        <fullName evidence="1">Uncharacterized protein</fullName>
    </submittedName>
</protein>
<evidence type="ECO:0000313" key="1">
    <source>
        <dbReference type="EMBL" id="OXA38636.1"/>
    </source>
</evidence>
<dbReference type="Proteomes" id="UP000198287">
    <property type="component" value="Unassembled WGS sequence"/>
</dbReference>
<comment type="caution">
    <text evidence="1">The sequence shown here is derived from an EMBL/GenBank/DDBJ whole genome shotgun (WGS) entry which is preliminary data.</text>
</comment>
<sequence>MYRRSVPVLKIHPLVRQLVMEQLEGVHGENFLNRMFSIRTMEGLEDSNGPPAVLCAVWEWCLTAKTKEWRQTQDFREATVAIVKRCRHLPLSPYSKEILNKLELSEYIFLDEVKEAFGQDDLALRILRCHSLLKKLKEDGSYLKPKQGCFENFITLSYSLRGVKTLKVKLCNEACTLLALFFMYPKLAPLDKILSWILQNLNSGATGFGLDFVIIAFLSVFDPHRYPSTDMQRKLLAKLGEALLNKYSQVKLMPNKFFFIIQILVLLMEEIAKTTLIKNESAVKFLANYGKLCRILETQTFQVGIATCNWLINTDTEDKPIMSWWAEARLLSSRRGLPLIVKVLLNFFRYDVSVCNSFLFHFKHEFKKILPLYVS</sequence>
<evidence type="ECO:0000313" key="2">
    <source>
        <dbReference type="Proteomes" id="UP000198287"/>
    </source>
</evidence>
<organism evidence="1 2">
    <name type="scientific">Folsomia candida</name>
    <name type="common">Springtail</name>
    <dbReference type="NCBI Taxonomy" id="158441"/>
    <lineage>
        <taxon>Eukaryota</taxon>
        <taxon>Metazoa</taxon>
        <taxon>Ecdysozoa</taxon>
        <taxon>Arthropoda</taxon>
        <taxon>Hexapoda</taxon>
        <taxon>Collembola</taxon>
        <taxon>Entomobryomorpha</taxon>
        <taxon>Isotomoidea</taxon>
        <taxon>Isotomidae</taxon>
        <taxon>Proisotominae</taxon>
        <taxon>Folsomia</taxon>
    </lineage>
</organism>
<name>A0A226D2Z9_FOLCA</name>
<reference evidence="1 2" key="1">
    <citation type="submission" date="2015-12" db="EMBL/GenBank/DDBJ databases">
        <title>The genome of Folsomia candida.</title>
        <authorList>
            <person name="Faddeeva A."/>
            <person name="Derks M.F."/>
            <person name="Anvar Y."/>
            <person name="Smit S."/>
            <person name="Van Straalen N."/>
            <person name="Roelofs D."/>
        </authorList>
    </citation>
    <scope>NUCLEOTIDE SEQUENCE [LARGE SCALE GENOMIC DNA]</scope>
    <source>
        <strain evidence="1 2">VU population</strain>
        <tissue evidence="1">Whole body</tissue>
    </source>
</reference>
<accession>A0A226D2Z9</accession>